<evidence type="ECO:0000256" key="17">
    <source>
        <dbReference type="ARBA" id="ARBA00023274"/>
    </source>
</evidence>
<evidence type="ECO:0000259" key="23">
    <source>
        <dbReference type="Pfam" id="PF22892"/>
    </source>
</evidence>
<evidence type="ECO:0000256" key="15">
    <source>
        <dbReference type="ARBA" id="ARBA00023136"/>
    </source>
</evidence>
<evidence type="ECO:0000259" key="22">
    <source>
        <dbReference type="Pfam" id="PF05644"/>
    </source>
</evidence>
<evidence type="ECO:0000256" key="4">
    <source>
        <dbReference type="ARBA" id="ARBA00022692"/>
    </source>
</evidence>
<evidence type="ECO:0000256" key="14">
    <source>
        <dbReference type="ARBA" id="ARBA00023128"/>
    </source>
</evidence>
<keyword evidence="10" id="KW-0809">Transit peptide</keyword>
<dbReference type="SUPFAM" id="SSF69065">
    <property type="entry name" value="RNase III domain-like"/>
    <property type="match status" value="1"/>
</dbReference>
<dbReference type="CDD" id="cd19874">
    <property type="entry name" value="DSRM_MRPL44"/>
    <property type="match status" value="1"/>
</dbReference>
<dbReference type="SUPFAM" id="SSF54768">
    <property type="entry name" value="dsRNA-binding domain-like"/>
    <property type="match status" value="1"/>
</dbReference>
<dbReference type="PANTHER" id="PTHR16501">
    <property type="entry name" value="TRANSPORT AND GOLGI ORGANIZATION PROTEIN 11"/>
    <property type="match status" value="1"/>
</dbReference>
<comment type="similarity">
    <text evidence="18">Belongs to the ribonuclease III family. Mitochondrion-specific ribosomal protein mL44 subfamily.</text>
</comment>
<feature type="domain" description="Large ribosomal subunit protein mL44 endonuclease" evidence="24">
    <location>
        <begin position="194"/>
        <end position="329"/>
    </location>
</feature>
<keyword evidence="5" id="KW-0540">Nuclease</keyword>
<keyword evidence="4" id="KW-0812">Transmembrane</keyword>
<keyword evidence="6" id="KW-0255">Endonuclease</keyword>
<dbReference type="InterPro" id="IPR055189">
    <property type="entry name" value="RM44_endonuclase"/>
</dbReference>
<comment type="function">
    <text evidence="20">Component of the 39S subunit of mitochondrial ribosome. May have a function in the assembly/stability of nascent mitochondrial polypeptides exiting the ribosome.</text>
</comment>
<keyword evidence="15" id="KW-0472">Membrane</keyword>
<evidence type="ECO:0000313" key="25">
    <source>
        <dbReference type="EMBL" id="RXM36437.1"/>
    </source>
</evidence>
<evidence type="ECO:0000313" key="26">
    <source>
        <dbReference type="Proteomes" id="UP000289886"/>
    </source>
</evidence>
<feature type="domain" description="Mff-like" evidence="22">
    <location>
        <begin position="63"/>
        <end position="130"/>
    </location>
</feature>
<keyword evidence="9" id="KW-0694">RNA-binding</keyword>
<evidence type="ECO:0000256" key="20">
    <source>
        <dbReference type="ARBA" id="ARBA00059807"/>
    </source>
</evidence>
<dbReference type="GO" id="GO:0003725">
    <property type="term" value="F:double-stranded RNA binding"/>
    <property type="evidence" value="ECO:0007669"/>
    <property type="project" value="InterPro"/>
</dbReference>
<evidence type="ECO:0000256" key="5">
    <source>
        <dbReference type="ARBA" id="ARBA00022722"/>
    </source>
</evidence>
<evidence type="ECO:0000256" key="3">
    <source>
        <dbReference type="ARBA" id="ARBA00009806"/>
    </source>
</evidence>
<dbReference type="GO" id="GO:0006396">
    <property type="term" value="P:RNA processing"/>
    <property type="evidence" value="ECO:0007669"/>
    <property type="project" value="InterPro"/>
</dbReference>
<dbReference type="AlphaFoldDB" id="A0A444UML8"/>
<dbReference type="GO" id="GO:0006626">
    <property type="term" value="P:protein targeting to mitochondrion"/>
    <property type="evidence" value="ECO:0007669"/>
    <property type="project" value="TreeGrafter"/>
</dbReference>
<sequence length="459" mass="51429">MQPSASSNTASKACTSETICSEYVCEAFIPFRLCDTNLLEAQQIQKVQGAQAVLALPIYVKQDTWRSEQKSNVHFTNRISGLSTLDSTLEGTSDDLPVVDATSLRRQIIKLNRRLQLLEEDNKERGKREMERSFNTDQREETMDEIVHVVNGKEKEAGRTTASQTSVSYVHSDIRVSQVKAILCLHCSHQPNWDYHAEVQAFGCRLHETFSLDLLKTAFVNPCYIQSEEVNRRELGVDREAVALNLKDNQKLSEQGAEFSQSYLADCCRGAYPNLPPEGVNAIVQYLAGTEIVCHVAKNLAVEDLTLSAEFPVPNKVLQKTFFAVVGALLESSDPQKAGLFIRDFLMTQLIGKDLFELWDVINPMGLLVEELTKRNLSPPEPRITRQAGVSTVLPLHFVGLYSDKKLMAEGPGETILAAEEEAARVALRRIYGYTENRRPWDYSRPREETTAAQAISSN</sequence>
<keyword evidence="11 25" id="KW-0689">Ribosomal protein</keyword>
<keyword evidence="17" id="KW-0687">Ribonucleoprotein</keyword>
<organism evidence="25 26">
    <name type="scientific">Acipenser ruthenus</name>
    <name type="common">Sterlet sturgeon</name>
    <dbReference type="NCBI Taxonomy" id="7906"/>
    <lineage>
        <taxon>Eukaryota</taxon>
        <taxon>Metazoa</taxon>
        <taxon>Chordata</taxon>
        <taxon>Craniata</taxon>
        <taxon>Vertebrata</taxon>
        <taxon>Euteleostomi</taxon>
        <taxon>Actinopterygii</taxon>
        <taxon>Chondrostei</taxon>
        <taxon>Acipenseriformes</taxon>
        <taxon>Acipenseridae</taxon>
        <taxon>Acipenser</taxon>
    </lineage>
</organism>
<dbReference type="FunFam" id="1.10.1520.10:FF:000010">
    <property type="entry name" value="39S ribosomal protein L44, mitochondrial"/>
    <property type="match status" value="1"/>
</dbReference>
<name>A0A444UML8_ACIRT</name>
<keyword evidence="16" id="KW-0576">Peroxisome</keyword>
<keyword evidence="12" id="KW-1133">Transmembrane helix</keyword>
<evidence type="ECO:0000256" key="6">
    <source>
        <dbReference type="ARBA" id="ARBA00022759"/>
    </source>
</evidence>
<comment type="subcellular location">
    <subcellularLocation>
        <location evidence="1">Mitochondrion outer membrane</location>
        <topology evidence="1">Single-pass type IV membrane protein</topology>
    </subcellularLocation>
    <subcellularLocation>
        <location evidence="2">Peroxisome</location>
    </subcellularLocation>
</comment>
<dbReference type="InterPro" id="IPR039433">
    <property type="entry name" value="Mff-like_dom"/>
</dbReference>
<dbReference type="FunFam" id="3.30.160.20:FF:000037">
    <property type="entry name" value="39S ribosomal protein L44, mitochondrial"/>
    <property type="match status" value="1"/>
</dbReference>
<dbReference type="Pfam" id="PF05644">
    <property type="entry name" value="Miff"/>
    <property type="match status" value="1"/>
</dbReference>
<evidence type="ECO:0000256" key="1">
    <source>
        <dbReference type="ARBA" id="ARBA00004200"/>
    </source>
</evidence>
<dbReference type="EMBL" id="SCEB01214245">
    <property type="protein sequence ID" value="RXM36437.1"/>
    <property type="molecule type" value="Genomic_DNA"/>
</dbReference>
<evidence type="ECO:0000256" key="2">
    <source>
        <dbReference type="ARBA" id="ARBA00004275"/>
    </source>
</evidence>
<dbReference type="GO" id="GO:0005743">
    <property type="term" value="C:mitochondrial inner membrane"/>
    <property type="evidence" value="ECO:0007669"/>
    <property type="project" value="UniProtKB-ARBA"/>
</dbReference>
<feature type="domain" description="Large ribosomal subunit protein mL44 dsRNA binding" evidence="23">
    <location>
        <begin position="359"/>
        <end position="453"/>
    </location>
</feature>
<dbReference type="InterPro" id="IPR044444">
    <property type="entry name" value="Ribosomal_mL44_DSRM_metazoa"/>
</dbReference>
<evidence type="ECO:0000259" key="24">
    <source>
        <dbReference type="Pfam" id="PF22935"/>
    </source>
</evidence>
<evidence type="ECO:0000256" key="18">
    <source>
        <dbReference type="ARBA" id="ARBA00024034"/>
    </source>
</evidence>
<dbReference type="Proteomes" id="UP000289886">
    <property type="component" value="Unassembled WGS sequence"/>
</dbReference>
<dbReference type="PANTHER" id="PTHR16501:SF17">
    <property type="entry name" value="MITOCHONDRIAL FISSION FACTOR"/>
    <property type="match status" value="1"/>
</dbReference>
<comment type="similarity">
    <text evidence="3">Belongs to the Tango11 family.</text>
</comment>
<evidence type="ECO:0000256" key="8">
    <source>
        <dbReference type="ARBA" id="ARBA00022801"/>
    </source>
</evidence>
<dbReference type="Pfam" id="PF22892">
    <property type="entry name" value="DSRM_MRPL44"/>
    <property type="match status" value="1"/>
</dbReference>
<evidence type="ECO:0000256" key="10">
    <source>
        <dbReference type="ARBA" id="ARBA00022946"/>
    </source>
</evidence>
<keyword evidence="26" id="KW-1185">Reference proteome</keyword>
<evidence type="ECO:0000256" key="12">
    <source>
        <dbReference type="ARBA" id="ARBA00022989"/>
    </source>
</evidence>
<accession>A0A444UML8</accession>
<dbReference type="GO" id="GO:1990904">
    <property type="term" value="C:ribonucleoprotein complex"/>
    <property type="evidence" value="ECO:0007669"/>
    <property type="project" value="UniProtKB-KW"/>
</dbReference>
<keyword evidence="7" id="KW-1000">Mitochondrion outer membrane</keyword>
<evidence type="ECO:0000256" key="13">
    <source>
        <dbReference type="ARBA" id="ARBA00023054"/>
    </source>
</evidence>
<evidence type="ECO:0000256" key="11">
    <source>
        <dbReference type="ARBA" id="ARBA00022980"/>
    </source>
</evidence>
<keyword evidence="14" id="KW-0496">Mitochondrion</keyword>
<protein>
    <recommendedName>
        <fullName evidence="19">Large ribosomal subunit protein mL44</fullName>
    </recommendedName>
    <alternativeName>
        <fullName evidence="21">39S ribosomal protein L44, mitochondrial</fullName>
    </alternativeName>
</protein>
<keyword evidence="8" id="KW-0378">Hydrolase</keyword>
<comment type="caution">
    <text evidence="25">The sequence shown here is derived from an EMBL/GenBank/DDBJ whole genome shotgun (WGS) entry which is preliminary data.</text>
</comment>
<evidence type="ECO:0000256" key="7">
    <source>
        <dbReference type="ARBA" id="ARBA00022787"/>
    </source>
</evidence>
<dbReference type="GO" id="GO:0005777">
    <property type="term" value="C:peroxisome"/>
    <property type="evidence" value="ECO:0007669"/>
    <property type="project" value="UniProtKB-SubCell"/>
</dbReference>
<reference evidence="25 26" key="1">
    <citation type="submission" date="2019-01" db="EMBL/GenBank/DDBJ databases">
        <title>Draft Genome and Complete Hox-Cluster Characterization of the Sterlet Sturgeon (Acipenser ruthenus).</title>
        <authorList>
            <person name="Wei Q."/>
        </authorList>
    </citation>
    <scope>NUCLEOTIDE SEQUENCE [LARGE SCALE GENOMIC DNA]</scope>
    <source>
        <strain evidence="25">WHYD16114868_AA</strain>
        <tissue evidence="25">Blood</tissue>
    </source>
</reference>
<dbReference type="GO" id="GO:0090141">
    <property type="term" value="P:positive regulation of mitochondrial fission"/>
    <property type="evidence" value="ECO:0007669"/>
    <property type="project" value="TreeGrafter"/>
</dbReference>
<gene>
    <name evidence="25" type="ORF">EOD39_3531</name>
</gene>
<dbReference type="Gene3D" id="3.30.160.20">
    <property type="match status" value="1"/>
</dbReference>
<dbReference type="InterPro" id="IPR036389">
    <property type="entry name" value="RNase_III_sf"/>
</dbReference>
<evidence type="ECO:0000256" key="19">
    <source>
        <dbReference type="ARBA" id="ARBA00035187"/>
    </source>
</evidence>
<keyword evidence="13" id="KW-0175">Coiled coil</keyword>
<dbReference type="GO" id="GO:0005741">
    <property type="term" value="C:mitochondrial outer membrane"/>
    <property type="evidence" value="ECO:0007669"/>
    <property type="project" value="UniProtKB-SubCell"/>
</dbReference>
<evidence type="ECO:0000256" key="21">
    <source>
        <dbReference type="ARBA" id="ARBA00083955"/>
    </source>
</evidence>
<evidence type="ECO:0000256" key="9">
    <source>
        <dbReference type="ARBA" id="ARBA00022884"/>
    </source>
</evidence>
<dbReference type="Gene3D" id="1.10.1520.10">
    <property type="entry name" value="Ribonuclease III domain"/>
    <property type="match status" value="1"/>
</dbReference>
<dbReference type="Pfam" id="PF22935">
    <property type="entry name" value="RM44_endonuclase"/>
    <property type="match status" value="1"/>
</dbReference>
<evidence type="ECO:0000256" key="16">
    <source>
        <dbReference type="ARBA" id="ARBA00023140"/>
    </source>
</evidence>
<dbReference type="InterPro" id="IPR008518">
    <property type="entry name" value="Mff/Tango-11"/>
</dbReference>
<proteinExistence type="inferred from homology"/>
<dbReference type="GO" id="GO:0005840">
    <property type="term" value="C:ribosome"/>
    <property type="evidence" value="ECO:0007669"/>
    <property type="project" value="UniProtKB-KW"/>
</dbReference>
<dbReference type="GO" id="GO:0004525">
    <property type="term" value="F:ribonuclease III activity"/>
    <property type="evidence" value="ECO:0007669"/>
    <property type="project" value="InterPro"/>
</dbReference>